<feature type="binding site" evidence="4">
    <location>
        <position position="54"/>
    </location>
    <ligand>
        <name>Zn(2+)</name>
        <dbReference type="ChEBI" id="CHEBI:29105"/>
        <label>1</label>
    </ligand>
</feature>
<keyword evidence="4" id="KW-0862">Zinc</keyword>
<dbReference type="SUPFAM" id="SSF51556">
    <property type="entry name" value="Metallo-dependent hydrolases"/>
    <property type="match status" value="1"/>
</dbReference>
<dbReference type="NCBIfam" id="NF002668">
    <property type="entry name" value="PRK02382.1"/>
    <property type="match status" value="1"/>
</dbReference>
<keyword evidence="7" id="KW-1185">Reference proteome</keyword>
<dbReference type="InterPro" id="IPR011059">
    <property type="entry name" value="Metal-dep_hydrolase_composite"/>
</dbReference>
<gene>
    <name evidence="4" type="primary">pyrC</name>
    <name evidence="6" type="ORF">ACFQJ4_06685</name>
</gene>
<dbReference type="EMBL" id="JBHTAP010000001">
    <property type="protein sequence ID" value="MFC7235001.1"/>
    <property type="molecule type" value="Genomic_DNA"/>
</dbReference>
<comment type="caution">
    <text evidence="6">The sequence shown here is derived from an EMBL/GenBank/DDBJ whole genome shotgun (WGS) entry which is preliminary data.</text>
</comment>
<organism evidence="6 7">
    <name type="scientific">Halosegnis marinus</name>
    <dbReference type="NCBI Taxonomy" id="3034023"/>
    <lineage>
        <taxon>Archaea</taxon>
        <taxon>Methanobacteriati</taxon>
        <taxon>Methanobacteriota</taxon>
        <taxon>Stenosarchaea group</taxon>
        <taxon>Halobacteria</taxon>
        <taxon>Halobacteriales</taxon>
        <taxon>Natronomonadaceae</taxon>
        <taxon>Halosegnis</taxon>
    </lineage>
</organism>
<comment type="similarity">
    <text evidence="4">Belongs to the metallo-dependent hydrolases superfamily. DHOase family. Class I DHOase subfamily.</text>
</comment>
<dbReference type="GO" id="GO:0004151">
    <property type="term" value="F:dihydroorotase activity"/>
    <property type="evidence" value="ECO:0007669"/>
    <property type="project" value="UniProtKB-UniRule"/>
</dbReference>
<feature type="binding site" evidence="4">
    <location>
        <position position="172"/>
    </location>
    <ligand>
        <name>Zn(2+)</name>
        <dbReference type="ChEBI" id="CHEBI:29105"/>
        <label>2</label>
    </ligand>
</feature>
<dbReference type="EC" id="3.5.2.3" evidence="4"/>
<proteinExistence type="inferred from homology"/>
<dbReference type="GeneID" id="79266680"/>
<dbReference type="HAMAP" id="MF_00220_A">
    <property type="entry name" value="PyrC_classI_A"/>
    <property type="match status" value="1"/>
</dbReference>
<dbReference type="Gene3D" id="3.20.20.140">
    <property type="entry name" value="Metal-dependent hydrolases"/>
    <property type="match status" value="1"/>
</dbReference>
<dbReference type="PROSITE" id="PS00482">
    <property type="entry name" value="DIHYDROOROTASE_1"/>
    <property type="match status" value="1"/>
</dbReference>
<feature type="binding site" evidence="4">
    <location>
        <position position="138"/>
    </location>
    <ligand>
        <name>Zn(2+)</name>
        <dbReference type="ChEBI" id="CHEBI:29105"/>
        <label>1</label>
    </ligand>
</feature>
<dbReference type="AlphaFoldDB" id="A0ABD5ZP06"/>
<dbReference type="PROSITE" id="PS00483">
    <property type="entry name" value="DIHYDROOROTASE_2"/>
    <property type="match status" value="1"/>
</dbReference>
<evidence type="ECO:0000259" key="5">
    <source>
        <dbReference type="Pfam" id="PF01979"/>
    </source>
</evidence>
<feature type="binding site" evidence="4">
    <location>
        <position position="138"/>
    </location>
    <ligand>
        <name>Zn(2+)</name>
        <dbReference type="ChEBI" id="CHEBI:29105"/>
        <label>2</label>
    </ligand>
</feature>
<evidence type="ECO:0000256" key="3">
    <source>
        <dbReference type="ARBA" id="ARBA00022975"/>
    </source>
</evidence>
<keyword evidence="3 4" id="KW-0665">Pyrimidine biosynthesis</keyword>
<evidence type="ECO:0000256" key="2">
    <source>
        <dbReference type="ARBA" id="ARBA00022801"/>
    </source>
</evidence>
<dbReference type="InterPro" id="IPR050138">
    <property type="entry name" value="DHOase/Allantoinase_Hydrolase"/>
</dbReference>
<evidence type="ECO:0000256" key="4">
    <source>
        <dbReference type="HAMAP-Rule" id="MF_00220"/>
    </source>
</evidence>
<dbReference type="RefSeq" id="WP_276236023.1">
    <property type="nucleotide sequence ID" value="NZ_CP119802.1"/>
</dbReference>
<evidence type="ECO:0000256" key="1">
    <source>
        <dbReference type="ARBA" id="ARBA00022723"/>
    </source>
</evidence>
<dbReference type="InterPro" id="IPR006680">
    <property type="entry name" value="Amidohydro-rel"/>
</dbReference>
<dbReference type="GO" id="GO:0008270">
    <property type="term" value="F:zinc ion binding"/>
    <property type="evidence" value="ECO:0007669"/>
    <property type="project" value="UniProtKB-UniRule"/>
</dbReference>
<sequence length="424" mass="44849">MLFENATLADGRVEDVRVAGETVAAVGADLDAGADERVVDATDRLLLPGMIDAHVHFRQPGFPHKETWATGSRSAAAGGVTTVADQPNTEPPTVDGAAFDAKADLAAASLVDFGINGGVTAAWDPDSLFDRPLFALGEVFLADSTGDMGIEADLYADAVERAAAAGARVTVHAEDATLFDESARERDDADAWSAYRTAEAEAVAVERACRVAAEAGATVHIAHTSTPEGIDAAAEAGMTCEVTPHHLLLSRDDLEELGTHGRMNPPLRSEERREAVFERVADGTVDIVATDHAPHTRAEKDAGIWDAPSGVPGVETALPLLLERARRGDLTYERVRDLTAANPAAVFDLPNKGRVAEGYDADLVLVDPEGSRPVRAADLHTKCDWTPFEGRDAVFPELTLVRGTVVYERGEGFGDAAGENVRSA</sequence>
<dbReference type="Proteomes" id="UP001596398">
    <property type="component" value="Unassembled WGS sequence"/>
</dbReference>
<dbReference type="PANTHER" id="PTHR43668:SF2">
    <property type="entry name" value="ALLANTOINASE"/>
    <property type="match status" value="1"/>
</dbReference>
<comment type="pathway">
    <text evidence="4">Pyrimidine metabolism; UMP biosynthesis via de novo pathway; (S)-dihydroorotate from bicarbonate: step 3/3.</text>
</comment>
<dbReference type="PANTHER" id="PTHR43668">
    <property type="entry name" value="ALLANTOINASE"/>
    <property type="match status" value="1"/>
</dbReference>
<feature type="binding site" evidence="4">
    <location>
        <position position="291"/>
    </location>
    <ligand>
        <name>Zn(2+)</name>
        <dbReference type="ChEBI" id="CHEBI:29105"/>
        <label>1</label>
    </ligand>
</feature>
<dbReference type="GO" id="GO:0044205">
    <property type="term" value="P:'de novo' UMP biosynthetic process"/>
    <property type="evidence" value="ECO:0007669"/>
    <property type="project" value="UniProtKB-UniRule"/>
</dbReference>
<comment type="caution">
    <text evidence="4">Lacks conserved residue(s) required for the propagation of feature annotation.</text>
</comment>
<keyword evidence="2 4" id="KW-0378">Hydrolase</keyword>
<comment type="function">
    <text evidence="4">Catalyzes the reversible cyclization of carbamoyl aspartate to dihydroorotate.</text>
</comment>
<reference evidence="6 7" key="1">
    <citation type="journal article" date="2019" name="Int. J. Syst. Evol. Microbiol.">
        <title>The Global Catalogue of Microorganisms (GCM) 10K type strain sequencing project: providing services to taxonomists for standard genome sequencing and annotation.</title>
        <authorList>
            <consortium name="The Broad Institute Genomics Platform"/>
            <consortium name="The Broad Institute Genome Sequencing Center for Infectious Disease"/>
            <person name="Wu L."/>
            <person name="Ma J."/>
        </authorList>
    </citation>
    <scope>NUCLEOTIDE SEQUENCE [LARGE SCALE GENOMIC DNA]</scope>
    <source>
        <strain evidence="6 7">DT85</strain>
    </source>
</reference>
<accession>A0ABD5ZP06</accession>
<feature type="binding site" evidence="4">
    <location>
        <position position="56"/>
    </location>
    <ligand>
        <name>Zn(2+)</name>
        <dbReference type="ChEBI" id="CHEBI:29105"/>
        <label>1</label>
    </ligand>
</feature>
<dbReference type="NCBIfam" id="TIGR00857">
    <property type="entry name" value="pyrC_multi"/>
    <property type="match status" value="1"/>
</dbReference>
<comment type="catalytic activity">
    <reaction evidence="4">
        <text>(S)-dihydroorotate + H2O = N-carbamoyl-L-aspartate + H(+)</text>
        <dbReference type="Rhea" id="RHEA:24296"/>
        <dbReference type="ChEBI" id="CHEBI:15377"/>
        <dbReference type="ChEBI" id="CHEBI:15378"/>
        <dbReference type="ChEBI" id="CHEBI:30864"/>
        <dbReference type="ChEBI" id="CHEBI:32814"/>
        <dbReference type="EC" id="3.5.2.3"/>
    </reaction>
</comment>
<dbReference type="InterPro" id="IPR002195">
    <property type="entry name" value="Dihydroorotase_CS"/>
</dbReference>
<protein>
    <recommendedName>
        <fullName evidence="4">Dihydroorotase</fullName>
        <shortName evidence="4">DHOase</shortName>
        <ecNumber evidence="4">3.5.2.3</ecNumber>
    </recommendedName>
</protein>
<feature type="domain" description="Amidohydrolase-related" evidence="5">
    <location>
        <begin position="46"/>
        <end position="372"/>
    </location>
</feature>
<comment type="cofactor">
    <cofactor evidence="4">
        <name>Zn(2+)</name>
        <dbReference type="ChEBI" id="CHEBI:29105"/>
    </cofactor>
    <text evidence="4">Binds 2 Zn(2+) ions per subunit.</text>
</comment>
<feature type="binding site" evidence="4">
    <location>
        <begin position="56"/>
        <end position="58"/>
    </location>
    <ligand>
        <name>substrate</name>
    </ligand>
</feature>
<dbReference type="InterPro" id="IPR032466">
    <property type="entry name" value="Metal_Hydrolase"/>
</dbReference>
<dbReference type="CDD" id="cd01318">
    <property type="entry name" value="DHOase_IIb"/>
    <property type="match status" value="1"/>
</dbReference>
<keyword evidence="1 4" id="KW-0479">Metal-binding</keyword>
<feature type="active site" evidence="4">
    <location>
        <position position="291"/>
    </location>
</feature>
<feature type="binding site" evidence="4">
    <location>
        <position position="223"/>
    </location>
    <ligand>
        <name>Zn(2+)</name>
        <dbReference type="ChEBI" id="CHEBI:29105"/>
        <label>2</label>
    </ligand>
</feature>
<feature type="binding site" evidence="4">
    <location>
        <position position="88"/>
    </location>
    <ligand>
        <name>substrate</name>
    </ligand>
</feature>
<dbReference type="InterPro" id="IPR004722">
    <property type="entry name" value="DHOase"/>
</dbReference>
<dbReference type="SUPFAM" id="SSF51338">
    <property type="entry name" value="Composite domain of metallo-dependent hydrolases"/>
    <property type="match status" value="1"/>
</dbReference>
<evidence type="ECO:0000313" key="6">
    <source>
        <dbReference type="EMBL" id="MFC7235001.1"/>
    </source>
</evidence>
<feature type="binding site" evidence="4">
    <location>
        <position position="295"/>
    </location>
    <ligand>
        <name>substrate</name>
    </ligand>
</feature>
<name>A0ABD5ZP06_9EURY</name>
<dbReference type="Pfam" id="PF01979">
    <property type="entry name" value="Amidohydro_1"/>
    <property type="match status" value="1"/>
</dbReference>
<evidence type="ECO:0000313" key="7">
    <source>
        <dbReference type="Proteomes" id="UP001596398"/>
    </source>
</evidence>